<gene>
    <name evidence="2" type="ORF">METZ01_LOCUS290758</name>
</gene>
<dbReference type="EMBL" id="UINC01088031">
    <property type="protein sequence ID" value="SVC37904.1"/>
    <property type="molecule type" value="Genomic_DNA"/>
</dbReference>
<dbReference type="AlphaFoldDB" id="A0A382LM59"/>
<dbReference type="Gene3D" id="3.40.630.30">
    <property type="match status" value="1"/>
</dbReference>
<dbReference type="InterPro" id="IPR016181">
    <property type="entry name" value="Acyl_CoA_acyltransferase"/>
</dbReference>
<feature type="domain" description="N-acetyltransferase" evidence="1">
    <location>
        <begin position="120"/>
        <end position="262"/>
    </location>
</feature>
<proteinExistence type="predicted"/>
<reference evidence="2" key="1">
    <citation type="submission" date="2018-05" db="EMBL/GenBank/DDBJ databases">
        <authorList>
            <person name="Lanie J.A."/>
            <person name="Ng W.-L."/>
            <person name="Kazmierczak K.M."/>
            <person name="Andrzejewski T.M."/>
            <person name="Davidsen T.M."/>
            <person name="Wayne K.J."/>
            <person name="Tettelin H."/>
            <person name="Glass J.I."/>
            <person name="Rusch D."/>
            <person name="Podicherti R."/>
            <person name="Tsui H.-C.T."/>
            <person name="Winkler M.E."/>
        </authorList>
    </citation>
    <scope>NUCLEOTIDE SEQUENCE</scope>
</reference>
<accession>A0A382LM59</accession>
<evidence type="ECO:0000259" key="1">
    <source>
        <dbReference type="PROSITE" id="PS51186"/>
    </source>
</evidence>
<dbReference type="Pfam" id="PF00583">
    <property type="entry name" value="Acetyltransf_1"/>
    <property type="match status" value="1"/>
</dbReference>
<sequence>NNKVFGYGYTGHDEWAFDPTLLDSNISFPSEEKYLPYAQEYLEYQISVARKIGGVKTFRAWLWDGNHFYKDFYKKNGFEISITDYISLISLQDFKVKNFNNYISKFKKSSLEISDLKKLQKIHPNWEEKLYELWHRIEKDVPNDHIEPGENMDLWRGHVFSPWFKPEDFYIVIDGEKWVALSCCGRSDVTHDTVSTYLTGVIPEYRRKGICMAVKLFALEDLKKKGFKKVFTGNEENNPMFQINLKLGFKKIATEVGCKLAL</sequence>
<name>A0A382LM59_9ZZZZ</name>
<dbReference type="InterPro" id="IPR000182">
    <property type="entry name" value="GNAT_dom"/>
</dbReference>
<protein>
    <recommendedName>
        <fullName evidence="1">N-acetyltransferase domain-containing protein</fullName>
    </recommendedName>
</protein>
<dbReference type="SUPFAM" id="SSF55729">
    <property type="entry name" value="Acyl-CoA N-acyltransferases (Nat)"/>
    <property type="match status" value="1"/>
</dbReference>
<evidence type="ECO:0000313" key="2">
    <source>
        <dbReference type="EMBL" id="SVC37904.1"/>
    </source>
</evidence>
<feature type="non-terminal residue" evidence="2">
    <location>
        <position position="1"/>
    </location>
</feature>
<dbReference type="GO" id="GO:0016747">
    <property type="term" value="F:acyltransferase activity, transferring groups other than amino-acyl groups"/>
    <property type="evidence" value="ECO:0007669"/>
    <property type="project" value="InterPro"/>
</dbReference>
<dbReference type="PROSITE" id="PS51186">
    <property type="entry name" value="GNAT"/>
    <property type="match status" value="1"/>
</dbReference>
<dbReference type="CDD" id="cd04301">
    <property type="entry name" value="NAT_SF"/>
    <property type="match status" value="1"/>
</dbReference>
<organism evidence="2">
    <name type="scientific">marine metagenome</name>
    <dbReference type="NCBI Taxonomy" id="408172"/>
    <lineage>
        <taxon>unclassified sequences</taxon>
        <taxon>metagenomes</taxon>
        <taxon>ecological metagenomes</taxon>
    </lineage>
</organism>